<dbReference type="OrthoDB" id="6400835at2759"/>
<evidence type="ECO:0000259" key="1">
    <source>
        <dbReference type="PROSITE" id="PS50164"/>
    </source>
</evidence>
<proteinExistence type="predicted"/>
<comment type="caution">
    <text evidence="2">The sequence shown here is derived from an EMBL/GenBank/DDBJ whole genome shotgun (WGS) entry which is preliminary data.</text>
</comment>
<dbReference type="InterPro" id="IPR000305">
    <property type="entry name" value="GIY-YIG_endonuc"/>
</dbReference>
<gene>
    <name evidence="2" type="ORF">GWK47_018917</name>
</gene>
<dbReference type="EMBL" id="JACEEZ010022604">
    <property type="protein sequence ID" value="KAG0712243.1"/>
    <property type="molecule type" value="Genomic_DNA"/>
</dbReference>
<accession>A0A8J4XQT1</accession>
<name>A0A8J4XQT1_CHIOP</name>
<dbReference type="Proteomes" id="UP000770661">
    <property type="component" value="Unassembled WGS sequence"/>
</dbReference>
<organism evidence="2 3">
    <name type="scientific">Chionoecetes opilio</name>
    <name type="common">Atlantic snow crab</name>
    <name type="synonym">Cancer opilio</name>
    <dbReference type="NCBI Taxonomy" id="41210"/>
    <lineage>
        <taxon>Eukaryota</taxon>
        <taxon>Metazoa</taxon>
        <taxon>Ecdysozoa</taxon>
        <taxon>Arthropoda</taxon>
        <taxon>Crustacea</taxon>
        <taxon>Multicrustacea</taxon>
        <taxon>Malacostraca</taxon>
        <taxon>Eumalacostraca</taxon>
        <taxon>Eucarida</taxon>
        <taxon>Decapoda</taxon>
        <taxon>Pleocyemata</taxon>
        <taxon>Brachyura</taxon>
        <taxon>Eubrachyura</taxon>
        <taxon>Majoidea</taxon>
        <taxon>Majidae</taxon>
        <taxon>Chionoecetes</taxon>
    </lineage>
</organism>
<feature type="domain" description="GIY-YIG" evidence="1">
    <location>
        <begin position="111"/>
        <end position="203"/>
    </location>
</feature>
<reference evidence="2" key="1">
    <citation type="submission" date="2020-07" db="EMBL/GenBank/DDBJ databases">
        <title>The High-quality genome of the commercially important snow crab, Chionoecetes opilio.</title>
        <authorList>
            <person name="Jeong J.-H."/>
            <person name="Ryu S."/>
        </authorList>
    </citation>
    <scope>NUCLEOTIDE SEQUENCE</scope>
    <source>
        <strain evidence="2">MADBK_172401_WGS</strain>
        <tissue evidence="2">Digestive gland</tissue>
    </source>
</reference>
<protein>
    <recommendedName>
        <fullName evidence="1">GIY-YIG domain-containing protein</fullName>
    </recommendedName>
</protein>
<sequence length="338" mass="39345">MHKEIERSTQVLINNGFSERDINRRQTQKILENWYNPNATKKSQDITIFYRAFFSTAHHEEERIISQIVHRNVKPADQERRIKLQIYYKNKNTSNLLLRNSPSQTQETKQKSHVVYRITCKRGNCEVLPSSYIGMSTTKLSRRLTCHLTSGAPKSHLIEQHGIIITRTFLEENTELVDMCADVRRLPILEALYIKENNPKLNVQYSPLAWSSCPPSYLGLLDRVQARAKRLTWLKASEAAAQILQLLQQRRDVAGMCVMYKAHRMQLLQLAELRLNPRAPPSQASRAAHNIDHQVTVPFARTEHYLRSFLLRFGRLWITLVRQTDLHLTTSLHVYINV</sequence>
<dbReference type="AlphaFoldDB" id="A0A8J4XQT1"/>
<evidence type="ECO:0000313" key="3">
    <source>
        <dbReference type="Proteomes" id="UP000770661"/>
    </source>
</evidence>
<evidence type="ECO:0000313" key="2">
    <source>
        <dbReference type="EMBL" id="KAG0712243.1"/>
    </source>
</evidence>
<dbReference type="PROSITE" id="PS50164">
    <property type="entry name" value="GIY_YIG"/>
    <property type="match status" value="1"/>
</dbReference>
<keyword evidence="3" id="KW-1185">Reference proteome</keyword>